<organism evidence="4 5">
    <name type="scientific">Candidatus Fimicola merdigallinarum</name>
    <dbReference type="NCBI Taxonomy" id="2840819"/>
    <lineage>
        <taxon>Bacteria</taxon>
        <taxon>Bacillati</taxon>
        <taxon>Bacillota</taxon>
        <taxon>Clostridia</taxon>
        <taxon>Lachnospirales</taxon>
        <taxon>Lachnospiraceae</taxon>
        <taxon>Lachnospiraceae incertae sedis</taxon>
        <taxon>Candidatus Fimicola</taxon>
    </lineage>
</organism>
<feature type="domain" description="3H" evidence="2">
    <location>
        <begin position="72"/>
        <end position="168"/>
    </location>
</feature>
<evidence type="ECO:0000256" key="1">
    <source>
        <dbReference type="PIRSR" id="PIRSR037847-1"/>
    </source>
</evidence>
<dbReference type="InterPro" id="IPR035922">
    <property type="entry name" value="3H_dom_sf"/>
</dbReference>
<reference evidence="4" key="2">
    <citation type="journal article" date="2021" name="PeerJ">
        <title>Extensive microbial diversity within the chicken gut microbiome revealed by metagenomics and culture.</title>
        <authorList>
            <person name="Gilroy R."/>
            <person name="Ravi A."/>
            <person name="Getino M."/>
            <person name="Pursley I."/>
            <person name="Horton D.L."/>
            <person name="Alikhan N.F."/>
            <person name="Baker D."/>
            <person name="Gharbi K."/>
            <person name="Hall N."/>
            <person name="Watson M."/>
            <person name="Adriaenssens E.M."/>
            <person name="Foster-Nyarko E."/>
            <person name="Jarju S."/>
            <person name="Secka A."/>
            <person name="Antonio M."/>
            <person name="Oren A."/>
            <person name="Chaudhuri R.R."/>
            <person name="La Ragione R."/>
            <person name="Hildebrand F."/>
            <person name="Pallen M.J."/>
        </authorList>
    </citation>
    <scope>NUCLEOTIDE SEQUENCE</scope>
    <source>
        <strain evidence="4">F6-4510</strain>
    </source>
</reference>
<dbReference type="InterPro" id="IPR013196">
    <property type="entry name" value="HTH_11"/>
</dbReference>
<accession>A0A9D9DXY6</accession>
<keyword evidence="1" id="KW-0533">Nickel</keyword>
<dbReference type="Pfam" id="PF08279">
    <property type="entry name" value="HTH_11"/>
    <property type="match status" value="1"/>
</dbReference>
<evidence type="ECO:0000313" key="5">
    <source>
        <dbReference type="Proteomes" id="UP000823611"/>
    </source>
</evidence>
<dbReference type="Gene3D" id="3.30.1340.20">
    <property type="entry name" value="3H domain"/>
    <property type="match status" value="1"/>
</dbReference>
<dbReference type="GO" id="GO:0046872">
    <property type="term" value="F:metal ion binding"/>
    <property type="evidence" value="ECO:0007669"/>
    <property type="project" value="UniProtKB-KW"/>
</dbReference>
<feature type="binding site" evidence="1">
    <location>
        <position position="145"/>
    </location>
    <ligand>
        <name>Ni(2+)</name>
        <dbReference type="ChEBI" id="CHEBI:49786"/>
    </ligand>
</feature>
<dbReference type="Gene3D" id="1.10.10.10">
    <property type="entry name" value="Winged helix-like DNA-binding domain superfamily/Winged helix DNA-binding domain"/>
    <property type="match status" value="1"/>
</dbReference>
<dbReference type="PANTHER" id="PTHR40068">
    <property type="entry name" value="TRANSCRIPTION REPRESSOR NIAR-RELATED"/>
    <property type="match status" value="1"/>
</dbReference>
<evidence type="ECO:0000313" key="4">
    <source>
        <dbReference type="EMBL" id="MBO8434215.1"/>
    </source>
</evidence>
<feature type="binding site" evidence="1">
    <location>
        <position position="76"/>
    </location>
    <ligand>
        <name>Ni(2+)</name>
        <dbReference type="ChEBI" id="CHEBI:49786"/>
    </ligand>
</feature>
<keyword evidence="1" id="KW-0479">Metal-binding</keyword>
<dbReference type="InterPro" id="IPR026043">
    <property type="entry name" value="NadR"/>
</dbReference>
<protein>
    <submittedName>
        <fullName evidence="4">Transcription repressor NadR</fullName>
    </submittedName>
</protein>
<dbReference type="SUPFAM" id="SSF75500">
    <property type="entry name" value="Putative transcriptional regulator TM1602, C-terminal domain"/>
    <property type="match status" value="1"/>
</dbReference>
<dbReference type="PIRSF" id="PIRSF037847">
    <property type="entry name" value="NiaR"/>
    <property type="match status" value="1"/>
</dbReference>
<dbReference type="Pfam" id="PF02829">
    <property type="entry name" value="3H"/>
    <property type="match status" value="1"/>
</dbReference>
<dbReference type="EMBL" id="JADIMX010000052">
    <property type="protein sequence ID" value="MBO8434215.1"/>
    <property type="molecule type" value="Genomic_DNA"/>
</dbReference>
<dbReference type="PANTHER" id="PTHR40068:SF1">
    <property type="entry name" value="TRANSCRIPTION REPRESSOR NIAR-RELATED"/>
    <property type="match status" value="1"/>
</dbReference>
<dbReference type="InterPro" id="IPR036390">
    <property type="entry name" value="WH_DNA-bd_sf"/>
</dbReference>
<name>A0A9D9DXY6_9FIRM</name>
<dbReference type="Proteomes" id="UP000823611">
    <property type="component" value="Unassembled WGS sequence"/>
</dbReference>
<feature type="binding site" evidence="1">
    <location>
        <position position="84"/>
    </location>
    <ligand>
        <name>Ni(2+)</name>
        <dbReference type="ChEBI" id="CHEBI:49786"/>
    </ligand>
</feature>
<reference evidence="4" key="1">
    <citation type="submission" date="2020-10" db="EMBL/GenBank/DDBJ databases">
        <authorList>
            <person name="Gilroy R."/>
        </authorList>
    </citation>
    <scope>NUCLEOTIDE SEQUENCE</scope>
    <source>
        <strain evidence="4">F6-4510</strain>
    </source>
</reference>
<evidence type="ECO:0000259" key="3">
    <source>
        <dbReference type="Pfam" id="PF08279"/>
    </source>
</evidence>
<feature type="domain" description="Helix-turn-helix type 11" evidence="3">
    <location>
        <begin position="6"/>
        <end position="59"/>
    </location>
</feature>
<dbReference type="InterPro" id="IPR036388">
    <property type="entry name" value="WH-like_DNA-bd_sf"/>
</dbReference>
<sequence>MTSDYRQREILKILKSSDSPVTGKSLAQKFGVTRQIIVKDIGIIKACGNSIISTAKGYIYENAKKEGFEREICVCHKSDDIEREMNIIVDFGGKLLKTTVNHPLYGNVGESLYIKSRKDVKEFMSKVSETGCMPLLELTKGVHTHIISADDVKTLDEICEKLKEIGYLISYK</sequence>
<dbReference type="SUPFAM" id="SSF46785">
    <property type="entry name" value="Winged helix' DNA-binding domain"/>
    <property type="match status" value="1"/>
</dbReference>
<proteinExistence type="predicted"/>
<dbReference type="InterPro" id="IPR004173">
    <property type="entry name" value="3H_domain"/>
</dbReference>
<gene>
    <name evidence="4" type="ORF">IAC55_02680</name>
</gene>
<feature type="binding site" evidence="1">
    <location>
        <position position="143"/>
    </location>
    <ligand>
        <name>Ni(2+)</name>
        <dbReference type="ChEBI" id="CHEBI:49786"/>
    </ligand>
</feature>
<comment type="caution">
    <text evidence="4">The sequence shown here is derived from an EMBL/GenBank/DDBJ whole genome shotgun (WGS) entry which is preliminary data.</text>
</comment>
<evidence type="ECO:0000259" key="2">
    <source>
        <dbReference type="Pfam" id="PF02829"/>
    </source>
</evidence>
<dbReference type="AlphaFoldDB" id="A0A9D9DXY6"/>